<dbReference type="SUPFAM" id="SSF101898">
    <property type="entry name" value="NHL repeat"/>
    <property type="match status" value="1"/>
</dbReference>
<dbReference type="RefSeq" id="WP_188963580.1">
    <property type="nucleotide sequence ID" value="NZ_BMOE01000008.1"/>
</dbReference>
<keyword evidence="3" id="KW-1185">Reference proteome</keyword>
<evidence type="ECO:0000313" key="2">
    <source>
        <dbReference type="EMBL" id="GGJ79896.1"/>
    </source>
</evidence>
<dbReference type="Pfam" id="PF24684">
    <property type="entry name" value="Vgb_lyase"/>
    <property type="match status" value="1"/>
</dbReference>
<dbReference type="InterPro" id="IPR051344">
    <property type="entry name" value="Vgb"/>
</dbReference>
<reference evidence="2" key="2">
    <citation type="submission" date="2020-09" db="EMBL/GenBank/DDBJ databases">
        <authorList>
            <person name="Sun Q."/>
            <person name="Ohkuma M."/>
        </authorList>
    </citation>
    <scope>NUCLEOTIDE SEQUENCE</scope>
    <source>
        <strain evidence="2">JCM 14371</strain>
    </source>
</reference>
<feature type="signal peptide" evidence="1">
    <location>
        <begin position="1"/>
        <end position="19"/>
    </location>
</feature>
<protein>
    <submittedName>
        <fullName evidence="2">Uncharacterized protein</fullName>
    </submittedName>
</protein>
<comment type="caution">
    <text evidence="2">The sequence shown here is derived from an EMBL/GenBank/DDBJ whole genome shotgun (WGS) entry which is preliminary data.</text>
</comment>
<evidence type="ECO:0000313" key="3">
    <source>
        <dbReference type="Proteomes" id="UP000635726"/>
    </source>
</evidence>
<dbReference type="Proteomes" id="UP000635726">
    <property type="component" value="Unassembled WGS sequence"/>
</dbReference>
<dbReference type="PANTHER" id="PTHR40274">
    <property type="entry name" value="VIRGINIAMYCIN B LYASE"/>
    <property type="match status" value="1"/>
</dbReference>
<name>A0A917PIL9_9DEIO</name>
<proteinExistence type="predicted"/>
<organism evidence="2 3">
    <name type="scientific">Deinococcus aquiradiocola</name>
    <dbReference type="NCBI Taxonomy" id="393059"/>
    <lineage>
        <taxon>Bacteria</taxon>
        <taxon>Thermotogati</taxon>
        <taxon>Deinococcota</taxon>
        <taxon>Deinococci</taxon>
        <taxon>Deinococcales</taxon>
        <taxon>Deinococcaceae</taxon>
        <taxon>Deinococcus</taxon>
    </lineage>
</organism>
<dbReference type="PROSITE" id="PS51257">
    <property type="entry name" value="PROKAR_LIPOPROTEIN"/>
    <property type="match status" value="1"/>
</dbReference>
<evidence type="ECO:0000256" key="1">
    <source>
        <dbReference type="SAM" id="SignalP"/>
    </source>
</evidence>
<gene>
    <name evidence="2" type="ORF">GCM10008939_24700</name>
</gene>
<reference evidence="2" key="1">
    <citation type="journal article" date="2014" name="Int. J. Syst. Evol. Microbiol.">
        <title>Complete genome sequence of Corynebacterium casei LMG S-19264T (=DSM 44701T), isolated from a smear-ripened cheese.</title>
        <authorList>
            <consortium name="US DOE Joint Genome Institute (JGI-PGF)"/>
            <person name="Walter F."/>
            <person name="Albersmeier A."/>
            <person name="Kalinowski J."/>
            <person name="Ruckert C."/>
        </authorList>
    </citation>
    <scope>NUCLEOTIDE SEQUENCE</scope>
    <source>
        <strain evidence="2">JCM 14371</strain>
    </source>
</reference>
<dbReference type="EMBL" id="BMOE01000008">
    <property type="protein sequence ID" value="GGJ79896.1"/>
    <property type="molecule type" value="Genomic_DNA"/>
</dbReference>
<dbReference type="PANTHER" id="PTHR40274:SF3">
    <property type="entry name" value="VIRGINIAMYCIN B LYASE"/>
    <property type="match status" value="1"/>
</dbReference>
<feature type="chain" id="PRO_5038034208" evidence="1">
    <location>
        <begin position="20"/>
        <end position="447"/>
    </location>
</feature>
<keyword evidence="1" id="KW-0732">Signal</keyword>
<accession>A0A917PIL9</accession>
<sequence>MNRALPFLTLLAALMSACGSTSTPSVGTGAPVPAPVAAVAAPAPVASAPLGVGVTAAVLGSAGNGSASLRVSLLGGASISAQSLSVSVDSVPAGVTLTLQAPTSGPDGVTMGVNVQASGAVQGDAVLSVRVGGQVQQVRLPLLRASAVTLPAAGGAAQVGATAACGGDVLLSAPVNAPLEQRSRLLRLNPATGTVTALPLGLAETEGVTSQLCGADGTPWMTVRSDGAQGSVIAHLNAAGKLERFAVGAVQDTLNNLTRTADGRLWFVQYKRDRLGEFDPRTGAVTTHDVAENAENLHVGQDGALYYSQFYANPAVVRYDPATGGSAVMPVGASGKSLPRASVQVGGSVWYADAWTQTVSRMDLQTRQVIVVTLPTGAVPGEMVAAPDGTVWVADAARHVLYRFAAGQADAVTVPLLGGSTDGPRALGVDGAGRLWYESAGQMVGQQ</sequence>
<dbReference type="Gene3D" id="2.130.10.10">
    <property type="entry name" value="YVTN repeat-like/Quinoprotein amine dehydrogenase"/>
    <property type="match status" value="1"/>
</dbReference>
<dbReference type="InterPro" id="IPR015943">
    <property type="entry name" value="WD40/YVTN_repeat-like_dom_sf"/>
</dbReference>
<dbReference type="AlphaFoldDB" id="A0A917PIL9"/>